<evidence type="ECO:0000256" key="1">
    <source>
        <dbReference type="SAM" id="Phobius"/>
    </source>
</evidence>
<protein>
    <submittedName>
        <fullName evidence="2">Uncharacterized protein</fullName>
    </submittedName>
</protein>
<accession>A0A381S9I5</accession>
<proteinExistence type="predicted"/>
<reference evidence="2" key="1">
    <citation type="submission" date="2018-05" db="EMBL/GenBank/DDBJ databases">
        <authorList>
            <person name="Lanie J.A."/>
            <person name="Ng W.-L."/>
            <person name="Kazmierczak K.M."/>
            <person name="Andrzejewski T.M."/>
            <person name="Davidsen T.M."/>
            <person name="Wayne K.J."/>
            <person name="Tettelin H."/>
            <person name="Glass J.I."/>
            <person name="Rusch D."/>
            <person name="Podicherti R."/>
            <person name="Tsui H.-C.T."/>
            <person name="Winkler M.E."/>
        </authorList>
    </citation>
    <scope>NUCLEOTIDE SEQUENCE</scope>
</reference>
<feature type="transmembrane region" description="Helical" evidence="1">
    <location>
        <begin position="6"/>
        <end position="28"/>
    </location>
</feature>
<keyword evidence="1" id="KW-0472">Membrane</keyword>
<keyword evidence="1" id="KW-1133">Transmembrane helix</keyword>
<organism evidence="2">
    <name type="scientific">marine metagenome</name>
    <dbReference type="NCBI Taxonomy" id="408172"/>
    <lineage>
        <taxon>unclassified sequences</taxon>
        <taxon>metagenomes</taxon>
        <taxon>ecological metagenomes</taxon>
    </lineage>
</organism>
<sequence>MTTLPHFLLCALLGNILFIGICGCGASLNQKNYLECRKLLEKDRQKIRLGKGFTYKSQSFEECRAPARFQTGAD</sequence>
<dbReference type="AlphaFoldDB" id="A0A381S9I5"/>
<evidence type="ECO:0000313" key="2">
    <source>
        <dbReference type="EMBL" id="SVA00750.1"/>
    </source>
</evidence>
<name>A0A381S9I5_9ZZZZ</name>
<gene>
    <name evidence="2" type="ORF">METZ01_LOCUS53604</name>
</gene>
<keyword evidence="1" id="KW-0812">Transmembrane</keyword>
<dbReference type="EMBL" id="UINC01002833">
    <property type="protein sequence ID" value="SVA00750.1"/>
    <property type="molecule type" value="Genomic_DNA"/>
</dbReference>